<comment type="caution">
    <text evidence="3">The sequence shown here is derived from an EMBL/GenBank/DDBJ whole genome shotgun (WGS) entry which is preliminary data.</text>
</comment>
<accession>A0A2P5CFT4</accession>
<protein>
    <submittedName>
        <fullName evidence="3">C2 domain containing protein</fullName>
    </submittedName>
</protein>
<dbReference type="OrthoDB" id="270970at2759"/>
<evidence type="ECO:0000313" key="4">
    <source>
        <dbReference type="Proteomes" id="UP000237105"/>
    </source>
</evidence>
<feature type="region of interest" description="Disordered" evidence="1">
    <location>
        <begin position="152"/>
        <end position="177"/>
    </location>
</feature>
<dbReference type="CDD" id="cd04051">
    <property type="entry name" value="C2_SRC2_like"/>
    <property type="match status" value="1"/>
</dbReference>
<dbReference type="InterPro" id="IPR000008">
    <property type="entry name" value="C2_dom"/>
</dbReference>
<evidence type="ECO:0000313" key="3">
    <source>
        <dbReference type="EMBL" id="PON59902.1"/>
    </source>
</evidence>
<dbReference type="SMART" id="SM00239">
    <property type="entry name" value="C2"/>
    <property type="match status" value="1"/>
</dbReference>
<feature type="domain" description="C2" evidence="2">
    <location>
        <begin position="1"/>
        <end position="113"/>
    </location>
</feature>
<dbReference type="InterPro" id="IPR035892">
    <property type="entry name" value="C2_domain_sf"/>
</dbReference>
<gene>
    <name evidence="3" type="ORF">PanWU01x14_156210</name>
</gene>
<dbReference type="Pfam" id="PF00168">
    <property type="entry name" value="C2"/>
    <property type="match status" value="1"/>
</dbReference>
<dbReference type="EMBL" id="JXTB01000135">
    <property type="protein sequence ID" value="PON59902.1"/>
    <property type="molecule type" value="Genomic_DNA"/>
</dbReference>
<dbReference type="GO" id="GO:0006952">
    <property type="term" value="P:defense response"/>
    <property type="evidence" value="ECO:0007669"/>
    <property type="project" value="InterPro"/>
</dbReference>
<sequence>MECRPLDIKIISATDLKDVNILSKMDVYAIVSISGDHRSSKQKQKTPVDKNSGPNPRWDHTFKFTLFEDAVQQNQLVLKIKLVSDRSFGDKEIGEVQVPIKELLENSKDDKNGEKRVSNSVRLPSGKAKGTLNFSYKFGEKFAAPASAHKAAPGEPVMAYPPGHAGPSQGYPPPAASGYPPAGAYPYPPPGGYPPQQPGYGYPPPPPPVAAPGYGYPHYPAQPGYGYPPQKPKRNGGNMALGVGAGLLGGLLIGDMVSDVASYDAGFDDAGFDF</sequence>
<proteinExistence type="predicted"/>
<dbReference type="Proteomes" id="UP000237105">
    <property type="component" value="Unassembled WGS sequence"/>
</dbReference>
<evidence type="ECO:0000256" key="1">
    <source>
        <dbReference type="SAM" id="MobiDB-lite"/>
    </source>
</evidence>
<feature type="region of interest" description="Disordered" evidence="1">
    <location>
        <begin position="187"/>
        <end position="206"/>
    </location>
</feature>
<name>A0A2P5CFT4_PARAD</name>
<dbReference type="STRING" id="3476.A0A2P5CFT4"/>
<dbReference type="PANTHER" id="PTHR32246">
    <property type="entry name" value="INGRESSION PROTEIN FIC1"/>
    <property type="match status" value="1"/>
</dbReference>
<dbReference type="PROSITE" id="PS50004">
    <property type="entry name" value="C2"/>
    <property type="match status" value="1"/>
</dbReference>
<dbReference type="InterPro" id="IPR044750">
    <property type="entry name" value="C2_SRC2/BAP"/>
</dbReference>
<organism evidence="3 4">
    <name type="scientific">Parasponia andersonii</name>
    <name type="common">Sponia andersonii</name>
    <dbReference type="NCBI Taxonomy" id="3476"/>
    <lineage>
        <taxon>Eukaryota</taxon>
        <taxon>Viridiplantae</taxon>
        <taxon>Streptophyta</taxon>
        <taxon>Embryophyta</taxon>
        <taxon>Tracheophyta</taxon>
        <taxon>Spermatophyta</taxon>
        <taxon>Magnoliopsida</taxon>
        <taxon>eudicotyledons</taxon>
        <taxon>Gunneridae</taxon>
        <taxon>Pentapetalae</taxon>
        <taxon>rosids</taxon>
        <taxon>fabids</taxon>
        <taxon>Rosales</taxon>
        <taxon>Cannabaceae</taxon>
        <taxon>Parasponia</taxon>
    </lineage>
</organism>
<reference evidence="4" key="1">
    <citation type="submission" date="2016-06" db="EMBL/GenBank/DDBJ databases">
        <title>Parallel loss of symbiosis genes in relatives of nitrogen-fixing non-legume Parasponia.</title>
        <authorList>
            <person name="Van Velzen R."/>
            <person name="Holmer R."/>
            <person name="Bu F."/>
            <person name="Rutten L."/>
            <person name="Van Zeijl A."/>
            <person name="Liu W."/>
            <person name="Santuari L."/>
            <person name="Cao Q."/>
            <person name="Sharma T."/>
            <person name="Shen D."/>
            <person name="Roswanjaya Y."/>
            <person name="Wardhani T."/>
            <person name="Kalhor M.S."/>
            <person name="Jansen J."/>
            <person name="Van den Hoogen J."/>
            <person name="Gungor B."/>
            <person name="Hartog M."/>
            <person name="Hontelez J."/>
            <person name="Verver J."/>
            <person name="Yang W.-C."/>
            <person name="Schijlen E."/>
            <person name="Repin R."/>
            <person name="Schilthuizen M."/>
            <person name="Schranz E."/>
            <person name="Heidstra R."/>
            <person name="Miyata K."/>
            <person name="Fedorova E."/>
            <person name="Kohlen W."/>
            <person name="Bisseling T."/>
            <person name="Smit S."/>
            <person name="Geurts R."/>
        </authorList>
    </citation>
    <scope>NUCLEOTIDE SEQUENCE [LARGE SCALE GENOMIC DNA]</scope>
    <source>
        <strain evidence="4">cv. WU1-14</strain>
    </source>
</reference>
<keyword evidence="4" id="KW-1185">Reference proteome</keyword>
<dbReference type="Gene3D" id="2.60.40.150">
    <property type="entry name" value="C2 domain"/>
    <property type="match status" value="1"/>
</dbReference>
<dbReference type="AlphaFoldDB" id="A0A2P5CFT4"/>
<dbReference type="PANTHER" id="PTHR32246:SF163">
    <property type="entry name" value="PROTEIN SRC2-LIKE"/>
    <property type="match status" value="1"/>
</dbReference>
<feature type="region of interest" description="Disordered" evidence="1">
    <location>
        <begin position="36"/>
        <end position="57"/>
    </location>
</feature>
<evidence type="ECO:0000259" key="2">
    <source>
        <dbReference type="PROSITE" id="PS50004"/>
    </source>
</evidence>
<dbReference type="SUPFAM" id="SSF49562">
    <property type="entry name" value="C2 domain (Calcium/lipid-binding domain, CaLB)"/>
    <property type="match status" value="1"/>
</dbReference>